<dbReference type="GO" id="GO:0006355">
    <property type="term" value="P:regulation of DNA-templated transcription"/>
    <property type="evidence" value="ECO:0007669"/>
    <property type="project" value="InterPro"/>
</dbReference>
<sequence length="124" mass="14459">MKIVYSIIKTDKQYQEYLSRFEQIFDCKEGSSEEKELELLGLIIDKYESEKHPIPDSDPIDVLKFVMEQSKLKPSDLGKILNSPSRATEIMKKQRKLSLNHIRLLNSKMNIPASSLIRDYQLEV</sequence>
<dbReference type="EMBL" id="MDJD01000006">
    <property type="protein sequence ID" value="OEK09769.1"/>
    <property type="molecule type" value="Genomic_DNA"/>
</dbReference>
<dbReference type="AlphaFoldDB" id="A0A1E5TEI1"/>
<dbReference type="GO" id="GO:0001046">
    <property type="term" value="F:core promoter sequence-specific DNA binding"/>
    <property type="evidence" value="ECO:0007669"/>
    <property type="project" value="TreeGrafter"/>
</dbReference>
<name>A0A1E5TEI1_9FLAO</name>
<gene>
    <name evidence="1" type="ORF">A8C32_09655</name>
</gene>
<evidence type="ECO:0000313" key="2">
    <source>
        <dbReference type="Proteomes" id="UP000095713"/>
    </source>
</evidence>
<proteinExistence type="predicted"/>
<dbReference type="InterPro" id="IPR039060">
    <property type="entry name" value="Antitox_HigA"/>
</dbReference>
<dbReference type="OrthoDB" id="9796786at2"/>
<evidence type="ECO:0000313" key="1">
    <source>
        <dbReference type="EMBL" id="OEK09769.1"/>
    </source>
</evidence>
<dbReference type="RefSeq" id="WP_069828429.1">
    <property type="nucleotide sequence ID" value="NZ_MDJD01000006.1"/>
</dbReference>
<dbReference type="PANTHER" id="PTHR40455">
    <property type="entry name" value="ANTITOXIN HIGA"/>
    <property type="match status" value="1"/>
</dbReference>
<comment type="caution">
    <text evidence="1">The sequence shown here is derived from an EMBL/GenBank/DDBJ whole genome shotgun (WGS) entry which is preliminary data.</text>
</comment>
<dbReference type="Proteomes" id="UP000095713">
    <property type="component" value="Unassembled WGS sequence"/>
</dbReference>
<accession>A0A1E5TEI1</accession>
<protein>
    <recommendedName>
        <fullName evidence="3">DNA-binding protein</fullName>
    </recommendedName>
</protein>
<evidence type="ECO:0008006" key="3">
    <source>
        <dbReference type="Google" id="ProtNLM"/>
    </source>
</evidence>
<dbReference type="STRING" id="1849968.A8C32_09655"/>
<dbReference type="PANTHER" id="PTHR40455:SF1">
    <property type="entry name" value="ANTITOXIN HIGA"/>
    <property type="match status" value="1"/>
</dbReference>
<organism evidence="1 2">
    <name type="scientific">Flavivirga aquatica</name>
    <dbReference type="NCBI Taxonomy" id="1849968"/>
    <lineage>
        <taxon>Bacteria</taxon>
        <taxon>Pseudomonadati</taxon>
        <taxon>Bacteroidota</taxon>
        <taxon>Flavobacteriia</taxon>
        <taxon>Flavobacteriales</taxon>
        <taxon>Flavobacteriaceae</taxon>
        <taxon>Flavivirga</taxon>
    </lineage>
</organism>
<reference evidence="1 2" key="1">
    <citation type="submission" date="2016-05" db="EMBL/GenBank/DDBJ databases">
        <title>Draft Genome Sequence of Algibacter sp. Strain SK-16 Isolated from the Surface Water of Aburatsubo Inlet.</title>
        <authorList>
            <person name="Wong S.-K."/>
            <person name="Yoshizawa S."/>
            <person name="Nakajima Y."/>
            <person name="Ogura Y."/>
            <person name="Tetsuya H."/>
            <person name="Hamasaki K."/>
        </authorList>
    </citation>
    <scope>NUCLEOTIDE SEQUENCE [LARGE SCALE GENOMIC DNA]</scope>
    <source>
        <strain evidence="1 2">SK-16</strain>
    </source>
</reference>
<keyword evidence="2" id="KW-1185">Reference proteome</keyword>